<dbReference type="RefSeq" id="WP_050131800.1">
    <property type="nucleotide sequence ID" value="NZ_CPZF01000009.1"/>
</dbReference>
<accession>A0A9P1V316</accession>
<evidence type="ECO:0008006" key="3">
    <source>
        <dbReference type="Google" id="ProtNLM"/>
    </source>
</evidence>
<dbReference type="InterPro" id="IPR025153">
    <property type="entry name" value="Ead_Ea22"/>
</dbReference>
<protein>
    <recommendedName>
        <fullName evidence="3">Ead/Ea22-like family protein</fullName>
    </recommendedName>
</protein>
<dbReference type="AlphaFoldDB" id="A0A9P1V316"/>
<organism evidence="1 2">
    <name type="scientific">Yersinia enterocolitica</name>
    <dbReference type="NCBI Taxonomy" id="630"/>
    <lineage>
        <taxon>Bacteria</taxon>
        <taxon>Pseudomonadati</taxon>
        <taxon>Pseudomonadota</taxon>
        <taxon>Gammaproteobacteria</taxon>
        <taxon>Enterobacterales</taxon>
        <taxon>Yersiniaceae</taxon>
        <taxon>Yersinia</taxon>
    </lineage>
</organism>
<evidence type="ECO:0000313" key="1">
    <source>
        <dbReference type="EMBL" id="CNG11245.1"/>
    </source>
</evidence>
<dbReference type="EMBL" id="CPZF01000009">
    <property type="protein sequence ID" value="CNG11245.1"/>
    <property type="molecule type" value="Genomic_DNA"/>
</dbReference>
<evidence type="ECO:0000313" key="2">
    <source>
        <dbReference type="Proteomes" id="UP000041356"/>
    </source>
</evidence>
<comment type="caution">
    <text evidence="1">The sequence shown here is derived from an EMBL/GenBank/DDBJ whole genome shotgun (WGS) entry which is preliminary data.</text>
</comment>
<name>A0A9P1V316_YEREN</name>
<sequence>MNNIEELKKAAMRATQGEWWQDVVETEGTHGVGDDCSEGFHSYAVYGPDNRSLLDMTNSTAAIIHTEDDGDYRMAWDETGRRNAEFIALANPSAILDLIAQLEAAQHELIKPLPIGELVQRLEGQTYEKWFSESDVKDLRDRAETAEAVLSAANEKLSKPVVLPEVVVVNIYGKYPIEVMYASKVKTSIKSAGFTVEGE</sequence>
<dbReference type="Pfam" id="PF13935">
    <property type="entry name" value="Ead_Ea22"/>
    <property type="match status" value="1"/>
</dbReference>
<dbReference type="Proteomes" id="UP000041356">
    <property type="component" value="Unassembled WGS sequence"/>
</dbReference>
<reference evidence="1 2" key="1">
    <citation type="submission" date="2015-03" db="EMBL/GenBank/DDBJ databases">
        <authorList>
            <consortium name="Pathogen Informatics"/>
            <person name="Murphy D."/>
        </authorList>
    </citation>
    <scope>NUCLEOTIDE SEQUENCE [LARGE SCALE GENOMIC DNA]</scope>
    <source>
        <strain evidence="1 2">IP27818</strain>
    </source>
</reference>
<proteinExistence type="predicted"/>
<gene>
    <name evidence="1" type="ORF">ERS137939_03268</name>
</gene>